<proteinExistence type="predicted"/>
<evidence type="ECO:0000313" key="2">
    <source>
        <dbReference type="EMBL" id="AGE00057.1"/>
    </source>
</evidence>
<evidence type="ECO:0000256" key="1">
    <source>
        <dbReference type="SAM" id="Phobius"/>
    </source>
</evidence>
<keyword evidence="1" id="KW-0812">Transmembrane</keyword>
<dbReference type="Proteomes" id="UP000214375">
    <property type="component" value="Segment"/>
</dbReference>
<dbReference type="OrthoDB" id="418at10239"/>
<feature type="transmembrane region" description="Helical" evidence="1">
    <location>
        <begin position="880"/>
        <end position="897"/>
    </location>
</feature>
<accession>M4JUR1</accession>
<name>M4JUR1_9NIDO</name>
<evidence type="ECO:0000313" key="3">
    <source>
        <dbReference type="Proteomes" id="UP000214375"/>
    </source>
</evidence>
<dbReference type="KEGG" id="vg:15088798"/>
<reference evidence="2 3" key="1">
    <citation type="journal article" date="2013" name="J. Virol.">
        <title>Identification and characterization of genetically divergent members of the newly established family mesoniviridae.</title>
        <authorList>
            <person name="Zirkel F."/>
            <person name="Roth H."/>
            <person name="Kurth A."/>
            <person name="Drosten C."/>
            <person name="Ziebuhr J."/>
            <person name="Junglen S."/>
        </authorList>
    </citation>
    <scope>NUCLEOTIDE SEQUENCE [LARGE SCALE GENOMIC DNA]</scope>
    <source>
        <strain evidence="2 3">E9/CI/2004</strain>
    </source>
</reference>
<organism evidence="2 3">
    <name type="scientific">Alphamesonivirus daknongense</name>
    <dbReference type="NCBI Taxonomy" id="1945561"/>
    <lineage>
        <taxon>Viruses</taxon>
        <taxon>Riboviria</taxon>
        <taxon>Orthornavirae</taxon>
        <taxon>Pisuviricota</taxon>
        <taxon>Pisoniviricetes</taxon>
        <taxon>Nidovirales</taxon>
        <taxon>Mesnidovirineae</taxon>
        <taxon>Mesoniviridae</taxon>
        <taxon>Hexponivirinae</taxon>
        <taxon>Alphamesonivirus</taxon>
        <taxon>Karsalivirus</taxon>
    </lineage>
</organism>
<dbReference type="GeneID" id="15088798"/>
<keyword evidence="1" id="KW-0472">Membrane</keyword>
<protein>
    <submittedName>
        <fullName evidence="2">ORF2a</fullName>
    </submittedName>
</protein>
<dbReference type="EMBL" id="JQ957873">
    <property type="protein sequence ID" value="AGE00057.1"/>
    <property type="molecule type" value="Genomic_RNA"/>
</dbReference>
<dbReference type="RefSeq" id="YP_007697638.1">
    <property type="nucleotide sequence ID" value="NC_020900.1"/>
</dbReference>
<keyword evidence="3" id="KW-1185">Reference proteome</keyword>
<sequence>MITLKCLLLITHLMLETAQASLSKINNLIRGFSKTPNKSVNLSTPFLAIEMGKPEAPIINQLRISQQTNPLLSNLMVNPSSQPQLVPTTQRPKESFTKLEPSLMLETTWDGDVTRKMDPLYNSSSSQKWPQELTKLTTESKMKMTANMSKHLRSASLSKIPPLLAMPSSLPKTSNQMKRMPTYSTFLTHSTQSSLAPRLHSILIHSLLLLSMLNTTHSLTRIDLKTHHIVSYNKPLIAVDDFLKTTLKYNFGTDLYSSAIKYKESFEQLALNFRTPYQPLIEAFRVLFGYLGITPVTHPFSIFLYPTSPCPIEVTQPGSPIQTIGQIFEEIITEGSYEYEALASYWLTHIEDLKFLTRQQVWAFICPSEFAQASIFLPNYSESIYNSSIAFCNSVGYDLKISSYNDTSYQVCNKVNFLVLKAENRRQKRWDSSYVCGWPLVSSAAKVLGGECTTNIDVDSLKSNLHAIQNFSLQNTELIHNLQEQLTIVNARTNLHYNQLLQLVNDINNHQARYIADINNLIEQVRNTTNVQTSQININSIILSYTNSLFRVYQTIVDYRFSYIETLNSIQQHYHFPSEHMHSFNQELLDKLKAYGFTIPIIGNYIPYSYGVVRYLNVTGINFYDLEFDVYIPITRIHYEYDTKYWHSTLSALPIGINLTHVTYNQYQGSAICTDLYCLETPLTGFCREGENYWYCGQHYLKTLHRITNLYTNPTKNVQQAMFIPPHTVYFIRNTSYSLNHGPSNSTGLTGSVMMLTCNSSIQIPGYVFNAADFVSCSDITNNNVFIHGGLHPDDPNFYTFPSQVQQLEEFYNRDITPIITNIHNYQDLFIDSSQDKNLTQQYETLRNDFDMKYKKLLLENQRILQLINNMHSIDSETPIYFYIIIGVLVLFILKLFRII</sequence>
<keyword evidence="1" id="KW-1133">Transmembrane helix</keyword>